<evidence type="ECO:0000256" key="3">
    <source>
        <dbReference type="ARBA" id="ARBA00022525"/>
    </source>
</evidence>
<dbReference type="STRING" id="46245.Q2M0N3"/>
<keyword evidence="4" id="KW-0732">Signal</keyword>
<dbReference type="InParanoid" id="Q2M0N3"/>
<organism evidence="6 7">
    <name type="scientific">Drosophila pseudoobscura pseudoobscura</name>
    <name type="common">Fruit fly</name>
    <dbReference type="NCBI Taxonomy" id="46245"/>
    <lineage>
        <taxon>Eukaryota</taxon>
        <taxon>Metazoa</taxon>
        <taxon>Ecdysozoa</taxon>
        <taxon>Arthropoda</taxon>
        <taxon>Hexapoda</taxon>
        <taxon>Insecta</taxon>
        <taxon>Pterygota</taxon>
        <taxon>Neoptera</taxon>
        <taxon>Endopterygota</taxon>
        <taxon>Diptera</taxon>
        <taxon>Brachycera</taxon>
        <taxon>Muscomorpha</taxon>
        <taxon>Ephydroidea</taxon>
        <taxon>Drosophilidae</taxon>
        <taxon>Drosophila</taxon>
        <taxon>Sophophora</taxon>
    </lineage>
</organism>
<dbReference type="InterPro" id="IPR036728">
    <property type="entry name" value="PBP_GOBP_sf"/>
</dbReference>
<dbReference type="CDD" id="cd23992">
    <property type="entry name" value="PBP_GOBP"/>
    <property type="match status" value="1"/>
</dbReference>
<accession>Q2M0N3</accession>
<dbReference type="ExpressionAtlas" id="Q2M0N3">
    <property type="expression patterns" value="baseline"/>
</dbReference>
<dbReference type="InterPro" id="IPR006170">
    <property type="entry name" value="PBP/GOBP"/>
</dbReference>
<evidence type="ECO:0000256" key="4">
    <source>
        <dbReference type="ARBA" id="ARBA00022729"/>
    </source>
</evidence>
<comment type="similarity">
    <text evidence="2">Belongs to the PBP/GOBP family.</text>
</comment>
<sequence length="149" mass="16563">MTSSRNVCLFLAVLIAYDSLAPSQAFELSPTMKKQVGKLKDRCIKQTGASAERMLQAKKDQVLPDDPAFKCFLHCMFDMLGLIDSHNVMQLESLIEVLPEEIHPEINALVGNCGTQKGIDGCDTAFLTVKCYLSVNKDFITEQIMNSMQ</sequence>
<evidence type="ECO:0000313" key="6">
    <source>
        <dbReference type="Proteomes" id="UP000001819"/>
    </source>
</evidence>
<dbReference type="GeneID" id="4812865"/>
<dbReference type="PANTHER" id="PTHR11857">
    <property type="entry name" value="ODORANT BINDING PROTEIN-RELATED"/>
    <property type="match status" value="1"/>
</dbReference>
<dbReference type="GO" id="GO:0005615">
    <property type="term" value="C:extracellular space"/>
    <property type="evidence" value="ECO:0007669"/>
    <property type="project" value="TreeGrafter"/>
</dbReference>
<gene>
    <name evidence="7" type="primary">Obp69a</name>
</gene>
<evidence type="ECO:0000256" key="5">
    <source>
        <dbReference type="ARBA" id="ARBA00023157"/>
    </source>
</evidence>
<dbReference type="SUPFAM" id="SSF47565">
    <property type="entry name" value="Insect pheromone/odorant-binding proteins"/>
    <property type="match status" value="1"/>
</dbReference>
<dbReference type="Proteomes" id="UP000001819">
    <property type="component" value="Chromosome X"/>
</dbReference>
<proteinExistence type="inferred from homology"/>
<dbReference type="OMA" id="DSQNIMH"/>
<dbReference type="KEGG" id="dpo:4812865"/>
<evidence type="ECO:0000313" key="7">
    <source>
        <dbReference type="RefSeq" id="XP_001353390.2"/>
    </source>
</evidence>
<keyword evidence="5" id="KW-1015">Disulfide bond</keyword>
<name>Q2M0N3_DROPS</name>
<reference evidence="7" key="1">
    <citation type="submission" date="2025-08" db="UniProtKB">
        <authorList>
            <consortium name="RefSeq"/>
        </authorList>
    </citation>
    <scope>IDENTIFICATION</scope>
    <source>
        <strain evidence="7">MV-25-SWS-2005</strain>
        <tissue evidence="7">Whole body</tissue>
    </source>
</reference>
<dbReference type="RefSeq" id="XP_001353390.2">
    <property type="nucleotide sequence ID" value="XM_001353354.4"/>
</dbReference>
<dbReference type="Pfam" id="PF01395">
    <property type="entry name" value="PBP_GOBP"/>
    <property type="match status" value="1"/>
</dbReference>
<accession>A0A6I8UCV8</accession>
<evidence type="ECO:0000256" key="2">
    <source>
        <dbReference type="ARBA" id="ARBA00008098"/>
    </source>
</evidence>
<keyword evidence="6" id="KW-1185">Reference proteome</keyword>
<dbReference type="FunCoup" id="Q2M0N3">
    <property type="interactions" value="44"/>
</dbReference>
<dbReference type="Bgee" id="FBgn0070375">
    <property type="expression patterns" value="Expressed in insect adult head and 2 other cell types or tissues"/>
</dbReference>
<dbReference type="AlphaFoldDB" id="Q2M0N3"/>
<protein>
    <submittedName>
        <fullName evidence="7">General odorant-binding protein 69a</fullName>
    </submittedName>
</protein>
<dbReference type="FunFam" id="1.10.238.20:FF:000001">
    <property type="entry name" value="General odorant-binding protein lush"/>
    <property type="match status" value="1"/>
</dbReference>
<dbReference type="GO" id="GO:0007608">
    <property type="term" value="P:sensory perception of smell"/>
    <property type="evidence" value="ECO:0007669"/>
    <property type="project" value="TreeGrafter"/>
</dbReference>
<dbReference type="SMR" id="Q2M0N3"/>
<dbReference type="SMART" id="SM00708">
    <property type="entry name" value="PhBP"/>
    <property type="match status" value="1"/>
</dbReference>
<comment type="subcellular location">
    <subcellularLocation>
        <location evidence="1">Secreted</location>
    </subcellularLocation>
</comment>
<dbReference type="eggNOG" id="ENOG502S7DV">
    <property type="taxonomic scope" value="Eukaryota"/>
</dbReference>
<evidence type="ECO:0000256" key="1">
    <source>
        <dbReference type="ARBA" id="ARBA00004613"/>
    </source>
</evidence>
<keyword evidence="3" id="KW-0964">Secreted</keyword>
<dbReference type="PANTHER" id="PTHR11857:SF4">
    <property type="entry name" value="GENERAL ODORANT-BINDING PROTEIN 69A"/>
    <property type="match status" value="1"/>
</dbReference>
<dbReference type="Gene3D" id="1.10.238.20">
    <property type="entry name" value="Pheromone/general odorant binding protein domain"/>
    <property type="match status" value="1"/>
</dbReference>
<dbReference type="GO" id="GO:0005549">
    <property type="term" value="F:odorant binding"/>
    <property type="evidence" value="ECO:0007669"/>
    <property type="project" value="InterPro"/>
</dbReference>
<dbReference type="HOGENOM" id="CLU_107288_1_2_1"/>